<feature type="transmembrane region" description="Helical" evidence="7">
    <location>
        <begin position="387"/>
        <end position="408"/>
    </location>
</feature>
<reference evidence="8 9" key="1">
    <citation type="journal article" date="2018" name="Sci. Rep.">
        <title>Genomic signatures of local adaptation to the degree of environmental predictability in rotifers.</title>
        <authorList>
            <person name="Franch-Gras L."/>
            <person name="Hahn C."/>
            <person name="Garcia-Roger E.M."/>
            <person name="Carmona M.J."/>
            <person name="Serra M."/>
            <person name="Gomez A."/>
        </authorList>
    </citation>
    <scope>NUCLEOTIDE SEQUENCE [LARGE SCALE GENOMIC DNA]</scope>
    <source>
        <strain evidence="8">HYR1</strain>
    </source>
</reference>
<dbReference type="OrthoDB" id="420519at2759"/>
<protein>
    <recommendedName>
        <fullName evidence="7">Choline transporter-like protein</fullName>
    </recommendedName>
</protein>
<evidence type="ECO:0000256" key="3">
    <source>
        <dbReference type="ARBA" id="ARBA00022692"/>
    </source>
</evidence>
<feature type="transmembrane region" description="Helical" evidence="7">
    <location>
        <begin position="280"/>
        <end position="300"/>
    </location>
</feature>
<name>A0A3M7PWL7_BRAPC</name>
<feature type="transmembrane region" description="Helical" evidence="7">
    <location>
        <begin position="508"/>
        <end position="527"/>
    </location>
</feature>
<dbReference type="PANTHER" id="PTHR12385">
    <property type="entry name" value="CHOLINE TRANSPORTER-LIKE (SLC FAMILY 44)"/>
    <property type="match status" value="1"/>
</dbReference>
<keyword evidence="6" id="KW-0325">Glycoprotein</keyword>
<evidence type="ECO:0000256" key="6">
    <source>
        <dbReference type="ARBA" id="ARBA00023180"/>
    </source>
</evidence>
<dbReference type="Pfam" id="PF04515">
    <property type="entry name" value="Choline_transpo"/>
    <property type="match status" value="1"/>
</dbReference>
<evidence type="ECO:0000256" key="4">
    <source>
        <dbReference type="ARBA" id="ARBA00022989"/>
    </source>
</evidence>
<dbReference type="InterPro" id="IPR007603">
    <property type="entry name" value="Choline_transptr-like"/>
</dbReference>
<dbReference type="STRING" id="10195.A0A3M7PWL7"/>
<keyword evidence="5 7" id="KW-0472">Membrane</keyword>
<feature type="transmembrane region" description="Helical" evidence="7">
    <location>
        <begin position="463"/>
        <end position="488"/>
    </location>
</feature>
<dbReference type="EMBL" id="REGN01008448">
    <property type="protein sequence ID" value="RNA03556.1"/>
    <property type="molecule type" value="Genomic_DNA"/>
</dbReference>
<dbReference type="Proteomes" id="UP000276133">
    <property type="component" value="Unassembled WGS sequence"/>
</dbReference>
<dbReference type="GO" id="GO:0005886">
    <property type="term" value="C:plasma membrane"/>
    <property type="evidence" value="ECO:0007669"/>
    <property type="project" value="UniProtKB-SubCell"/>
</dbReference>
<evidence type="ECO:0000256" key="5">
    <source>
        <dbReference type="ARBA" id="ARBA00023136"/>
    </source>
</evidence>
<evidence type="ECO:0000256" key="1">
    <source>
        <dbReference type="ARBA" id="ARBA00004141"/>
    </source>
</evidence>
<organism evidence="8 9">
    <name type="scientific">Brachionus plicatilis</name>
    <name type="common">Marine rotifer</name>
    <name type="synonym">Brachionus muelleri</name>
    <dbReference type="NCBI Taxonomy" id="10195"/>
    <lineage>
        <taxon>Eukaryota</taxon>
        <taxon>Metazoa</taxon>
        <taxon>Spiralia</taxon>
        <taxon>Gnathifera</taxon>
        <taxon>Rotifera</taxon>
        <taxon>Eurotatoria</taxon>
        <taxon>Monogononta</taxon>
        <taxon>Pseudotrocha</taxon>
        <taxon>Ploima</taxon>
        <taxon>Brachionidae</taxon>
        <taxon>Brachionus</taxon>
    </lineage>
</organism>
<feature type="transmembrane region" description="Helical" evidence="7">
    <location>
        <begin position="615"/>
        <end position="636"/>
    </location>
</feature>
<sequence length="731" mass="82798">MTKKISPVEEFDSVPSQRSQSAIMRDYYENEIKNKRKNCTDILCLVLFTIFMVVQVALSFLIYFSGGDPKNILLPRDSAGNLCTEPTQNLFYFNILECIGINTLLTGCSTPTICVQECPTTYYFYKIESHREILFNNYCRKDLLSNKFSGAIPNSVDEAMYLDLAKQKICPVYTIPYKSYYSRCIPAISAAVLDSAGNLIVNDTSSDQSFQINDLNQDLNFNLVKQGTEKLFELMNLKNFLQSLLEDFVSSVVLIIVLLLIASVTSFIYIIILRFILKPLIYLTLIGLVGALGFAVYYCISKYFQLKEQPQTSVELKPDVNYYLSLSVTWLVAGIISAVILLIVLLLILVLIKRLRLAIQIIKEASRAVTSIFISLLFPVVPLLLQLAFLAYFIANAVILACSGTTLFRITGNSSNLTEGSSCEQGSSPECVFYKYGFDANSAYNSVISFLNAYQWVPQLYNLFMLFWVQAFIVGFNQMVLAGCFGDWYWSKSKSSCVLFRSLKDTLVYHLGSIAFGSLLIAICKFLRTIITLVERRLKSATGNNRAIGCCIKFMSCCCKCCLWCLEKVLKFINRNAYIMVAIYGRNFCKSARDAIKLLASNPLRALVLDRVTDFILFLGRLLITAGVGVLGFFFFSRAFYIHPTFRKYFAPELHYYWVPLICVIVGTYLITKIFFTVFEMAVDTIFLCAMKDLSINDGSEEKPYVMSTKLLKILSVKNKKSKEKKDNDKF</sequence>
<evidence type="ECO:0000313" key="8">
    <source>
        <dbReference type="EMBL" id="RNA03556.1"/>
    </source>
</evidence>
<comment type="caution">
    <text evidence="8">The sequence shown here is derived from an EMBL/GenBank/DDBJ whole genome shotgun (WGS) entry which is preliminary data.</text>
</comment>
<comment type="subcellular location">
    <subcellularLocation>
        <location evidence="7">Cell membrane</location>
        <topology evidence="7">Multi-pass membrane protein</topology>
    </subcellularLocation>
    <subcellularLocation>
        <location evidence="1">Membrane</location>
        <topology evidence="1">Multi-pass membrane protein</topology>
    </subcellularLocation>
</comment>
<keyword evidence="4 7" id="KW-1133">Transmembrane helix</keyword>
<comment type="similarity">
    <text evidence="2 7">Belongs to the CTL (choline transporter-like) family.</text>
</comment>
<feature type="transmembrane region" description="Helical" evidence="7">
    <location>
        <begin position="248"/>
        <end position="273"/>
    </location>
</feature>
<evidence type="ECO:0000256" key="2">
    <source>
        <dbReference type="ARBA" id="ARBA00007168"/>
    </source>
</evidence>
<evidence type="ECO:0000256" key="7">
    <source>
        <dbReference type="RuleBase" id="RU368066"/>
    </source>
</evidence>
<feature type="transmembrane region" description="Helical" evidence="7">
    <location>
        <begin position="320"/>
        <end position="352"/>
    </location>
</feature>
<dbReference type="AlphaFoldDB" id="A0A3M7PWL7"/>
<feature type="transmembrane region" description="Helical" evidence="7">
    <location>
        <begin position="656"/>
        <end position="676"/>
    </location>
</feature>
<feature type="transmembrane region" description="Helical" evidence="7">
    <location>
        <begin position="42"/>
        <end position="64"/>
    </location>
</feature>
<keyword evidence="9" id="KW-1185">Reference proteome</keyword>
<gene>
    <name evidence="8" type="ORF">BpHYR1_040204</name>
</gene>
<comment type="function">
    <text evidence="7">Choline transporter.</text>
</comment>
<feature type="transmembrane region" description="Helical" evidence="7">
    <location>
        <begin position="364"/>
        <end position="381"/>
    </location>
</feature>
<keyword evidence="3 7" id="KW-0812">Transmembrane</keyword>
<dbReference type="GO" id="GO:0022857">
    <property type="term" value="F:transmembrane transporter activity"/>
    <property type="evidence" value="ECO:0007669"/>
    <property type="project" value="UniProtKB-UniRule"/>
</dbReference>
<accession>A0A3M7PWL7</accession>
<dbReference type="PANTHER" id="PTHR12385:SF14">
    <property type="entry name" value="CHOLINE TRANSPORTER-LIKE 2"/>
    <property type="match status" value="1"/>
</dbReference>
<proteinExistence type="inferred from homology"/>
<evidence type="ECO:0000313" key="9">
    <source>
        <dbReference type="Proteomes" id="UP000276133"/>
    </source>
</evidence>